<dbReference type="EMBL" id="CP030759">
    <property type="protein sequence ID" value="AXA35304.1"/>
    <property type="molecule type" value="Genomic_DNA"/>
</dbReference>
<sequence>MKGKKFALISVYSKDGVEELARGLQARGFDILSTGGTLSYLQQQNIACTSIAEYTGQAEILGGRVKTLHPKIFAGILARRDVPEDMELLAREGIAPIDVVVVNLYPFAETIAKPNVTLAEAIEQIDIGGVALLRAAAKNHASVAVAAHPSQYGEILGALDAGAEQAARKRAELAAAVFRMTSEYDCTIADYLSRKHPTQPAGEELSEFPPHLALSLPKIQDLRYGENPHQQAAFYWNNPKDETSVASARQLHGKELSYNNIIDLDSALEIVRAFEEPTCAIIKHNNPCGVARATTLDQAFRAARACDPVSAFGGVIGFNRAVDRATAEAMSDLFVEAVIAPAFDGDALEILRMKKNVRLLETGPFTQLYPQRMLRSVVGGVLVQTRDLGMIRKEDLRVVTKAQPTEDDLEALLFAWKVAKFVKSNAIVYTSRDATIGIGAGQMSRIDSTNIAAVKAQSPVRGAYMASDAFFPFRDNVDRAAQIGIRAIIQPGGSVRDDEVIAAADEHGLIMVFTGMRHFRH</sequence>
<protein>
    <recommendedName>
        <fullName evidence="10">Bifunctional purine biosynthesis protein PurH</fullName>
    </recommendedName>
    <domain>
        <recommendedName>
            <fullName evidence="10">Phosphoribosylaminoimidazolecarboxamide formyltransferase</fullName>
            <ecNumber evidence="10">2.1.2.3</ecNumber>
        </recommendedName>
        <alternativeName>
            <fullName evidence="10">AICAR transformylase</fullName>
        </alternativeName>
    </domain>
    <domain>
        <recommendedName>
            <fullName evidence="10">IMP cyclohydrolase</fullName>
            <ecNumber evidence="10">3.5.4.10</ecNumber>
        </recommendedName>
        <alternativeName>
            <fullName evidence="10">ATIC</fullName>
        </alternativeName>
        <alternativeName>
            <fullName evidence="10">IMP synthase</fullName>
        </alternativeName>
        <alternativeName>
            <fullName evidence="10">Inosinicase</fullName>
        </alternativeName>
    </domain>
</protein>
<dbReference type="InterPro" id="IPR024051">
    <property type="entry name" value="AICAR_Tfase_dup_dom_sf"/>
</dbReference>
<dbReference type="FunFam" id="3.40.140.20:FF:000001">
    <property type="entry name" value="Bifunctional purine biosynthesis protein PurH"/>
    <property type="match status" value="1"/>
</dbReference>
<evidence type="ECO:0000256" key="8">
    <source>
        <dbReference type="ARBA" id="ARBA00050488"/>
    </source>
</evidence>
<comment type="domain">
    <text evidence="10">The IMP cyclohydrolase activity resides in the N-terminal region.</text>
</comment>
<comment type="catalytic activity">
    <reaction evidence="9 10">
        <text>IMP + H2O = 5-formamido-1-(5-phospho-D-ribosyl)imidazole-4-carboxamide</text>
        <dbReference type="Rhea" id="RHEA:18445"/>
        <dbReference type="ChEBI" id="CHEBI:15377"/>
        <dbReference type="ChEBI" id="CHEBI:58053"/>
        <dbReference type="ChEBI" id="CHEBI:58467"/>
        <dbReference type="EC" id="3.5.4.10"/>
    </reaction>
</comment>
<dbReference type="InterPro" id="IPR016193">
    <property type="entry name" value="Cytidine_deaminase-like"/>
</dbReference>
<dbReference type="SUPFAM" id="SSF52335">
    <property type="entry name" value="Methylglyoxal synthase-like"/>
    <property type="match status" value="1"/>
</dbReference>
<evidence type="ECO:0000256" key="7">
    <source>
        <dbReference type="ARBA" id="ARBA00023268"/>
    </source>
</evidence>
<dbReference type="GO" id="GO:0005829">
    <property type="term" value="C:cytosol"/>
    <property type="evidence" value="ECO:0007669"/>
    <property type="project" value="TreeGrafter"/>
</dbReference>
<dbReference type="AlphaFoldDB" id="A0A2Z4Y2L9"/>
<evidence type="ECO:0000313" key="12">
    <source>
        <dbReference type="EMBL" id="AXA35304.1"/>
    </source>
</evidence>
<dbReference type="SUPFAM" id="SSF53927">
    <property type="entry name" value="Cytidine deaminase-like"/>
    <property type="match status" value="1"/>
</dbReference>
<name>A0A2Z4Y2L9_SUMC1</name>
<dbReference type="KEGG" id="schv:BRCON_0527"/>
<dbReference type="NCBIfam" id="TIGR00355">
    <property type="entry name" value="purH"/>
    <property type="match status" value="1"/>
</dbReference>
<evidence type="ECO:0000256" key="4">
    <source>
        <dbReference type="ARBA" id="ARBA00022679"/>
    </source>
</evidence>
<dbReference type="Gene3D" id="3.40.50.1380">
    <property type="entry name" value="Methylglyoxal synthase-like domain"/>
    <property type="match status" value="1"/>
</dbReference>
<dbReference type="GO" id="GO:0004643">
    <property type="term" value="F:phosphoribosylaminoimidazolecarboxamide formyltransferase activity"/>
    <property type="evidence" value="ECO:0007669"/>
    <property type="project" value="UniProtKB-UniRule"/>
</dbReference>
<evidence type="ECO:0000256" key="3">
    <source>
        <dbReference type="ARBA" id="ARBA00007667"/>
    </source>
</evidence>
<evidence type="ECO:0000256" key="2">
    <source>
        <dbReference type="ARBA" id="ARBA00004954"/>
    </source>
</evidence>
<evidence type="ECO:0000259" key="11">
    <source>
        <dbReference type="PROSITE" id="PS51855"/>
    </source>
</evidence>
<reference evidence="12 13" key="1">
    <citation type="submission" date="2018-05" db="EMBL/GenBank/DDBJ databases">
        <title>A metagenomic window into the 2 km-deep terrestrial subsurface aquifer revealed taxonomically and functionally diverse microbial community comprising novel uncultured bacterial lineages.</title>
        <authorList>
            <person name="Kadnikov V.V."/>
            <person name="Mardanov A.V."/>
            <person name="Beletsky A.V."/>
            <person name="Banks D."/>
            <person name="Pimenov N.V."/>
            <person name="Frank Y.A."/>
            <person name="Karnachuk O.V."/>
            <person name="Ravin N.V."/>
        </authorList>
    </citation>
    <scope>NUCLEOTIDE SEQUENCE [LARGE SCALE GENOMIC DNA]</scope>
    <source>
        <strain evidence="12">BY</strain>
    </source>
</reference>
<dbReference type="EC" id="3.5.4.10" evidence="10"/>
<comment type="similarity">
    <text evidence="3 10">Belongs to the PurH family.</text>
</comment>
<dbReference type="InterPro" id="IPR002695">
    <property type="entry name" value="PurH-like"/>
</dbReference>
<dbReference type="InterPro" id="IPR036914">
    <property type="entry name" value="MGS-like_dom_sf"/>
</dbReference>
<dbReference type="PANTHER" id="PTHR11692">
    <property type="entry name" value="BIFUNCTIONAL PURINE BIOSYNTHESIS PROTEIN PURH"/>
    <property type="match status" value="1"/>
</dbReference>
<dbReference type="NCBIfam" id="NF002049">
    <property type="entry name" value="PRK00881.1"/>
    <property type="match status" value="1"/>
</dbReference>
<keyword evidence="6 10" id="KW-0378">Hydrolase</keyword>
<dbReference type="PROSITE" id="PS51855">
    <property type="entry name" value="MGS"/>
    <property type="match status" value="1"/>
</dbReference>
<comment type="pathway">
    <text evidence="1 10">Purine metabolism; IMP biosynthesis via de novo pathway; IMP from 5-formamido-1-(5-phospho-D-ribosyl)imidazole-4-carboxamide: step 1/1.</text>
</comment>
<dbReference type="EC" id="2.1.2.3" evidence="10"/>
<comment type="pathway">
    <text evidence="2 10">Purine metabolism; IMP biosynthesis via de novo pathway; 5-formamido-1-(5-phospho-D-ribosyl)imidazole-4-carboxamide from 5-amino-1-(5-phospho-D-ribosyl)imidazole-4-carboxamide (10-formyl THF route): step 1/1.</text>
</comment>
<keyword evidence="4 10" id="KW-0808">Transferase</keyword>
<dbReference type="FunFam" id="3.40.50.1380:FF:000001">
    <property type="entry name" value="Bifunctional purine biosynthesis protein PurH"/>
    <property type="match status" value="1"/>
</dbReference>
<evidence type="ECO:0000256" key="6">
    <source>
        <dbReference type="ARBA" id="ARBA00022801"/>
    </source>
</evidence>
<keyword evidence="7 10" id="KW-0511">Multifunctional enzyme</keyword>
<dbReference type="PIRSF" id="PIRSF000414">
    <property type="entry name" value="AICARFT_IMPCHas"/>
    <property type="match status" value="1"/>
</dbReference>
<dbReference type="FunFam" id="3.40.140.20:FF:000002">
    <property type="entry name" value="Bifunctional purine biosynthesis protein PurH"/>
    <property type="match status" value="1"/>
</dbReference>
<evidence type="ECO:0000256" key="10">
    <source>
        <dbReference type="HAMAP-Rule" id="MF_00139"/>
    </source>
</evidence>
<dbReference type="SMART" id="SM00798">
    <property type="entry name" value="AICARFT_IMPCHas"/>
    <property type="match status" value="1"/>
</dbReference>
<comment type="catalytic activity">
    <reaction evidence="8 10">
        <text>(6R)-10-formyltetrahydrofolate + 5-amino-1-(5-phospho-beta-D-ribosyl)imidazole-4-carboxamide = 5-formamido-1-(5-phospho-D-ribosyl)imidazole-4-carboxamide + (6S)-5,6,7,8-tetrahydrofolate</text>
        <dbReference type="Rhea" id="RHEA:22192"/>
        <dbReference type="ChEBI" id="CHEBI:57453"/>
        <dbReference type="ChEBI" id="CHEBI:58467"/>
        <dbReference type="ChEBI" id="CHEBI:58475"/>
        <dbReference type="ChEBI" id="CHEBI:195366"/>
        <dbReference type="EC" id="2.1.2.3"/>
    </reaction>
</comment>
<keyword evidence="5 10" id="KW-0658">Purine biosynthesis</keyword>
<dbReference type="Gene3D" id="3.40.140.20">
    <property type="match status" value="2"/>
</dbReference>
<dbReference type="Pfam" id="PF02142">
    <property type="entry name" value="MGS"/>
    <property type="match status" value="1"/>
</dbReference>
<evidence type="ECO:0000313" key="13">
    <source>
        <dbReference type="Proteomes" id="UP000262583"/>
    </source>
</evidence>
<dbReference type="GO" id="GO:0003937">
    <property type="term" value="F:IMP cyclohydrolase activity"/>
    <property type="evidence" value="ECO:0007669"/>
    <property type="project" value="UniProtKB-UniRule"/>
</dbReference>
<dbReference type="Proteomes" id="UP000262583">
    <property type="component" value="Chromosome"/>
</dbReference>
<dbReference type="Pfam" id="PF01808">
    <property type="entry name" value="AICARFT_IMPCHas"/>
    <property type="match status" value="1"/>
</dbReference>
<evidence type="ECO:0000256" key="9">
    <source>
        <dbReference type="ARBA" id="ARBA00050687"/>
    </source>
</evidence>
<evidence type="ECO:0000256" key="5">
    <source>
        <dbReference type="ARBA" id="ARBA00022755"/>
    </source>
</evidence>
<organism evidence="12 13">
    <name type="scientific">Sumerlaea chitinivorans</name>
    <dbReference type="NCBI Taxonomy" id="2250252"/>
    <lineage>
        <taxon>Bacteria</taxon>
        <taxon>Candidatus Sumerlaeota</taxon>
        <taxon>Candidatus Sumerlaeia</taxon>
        <taxon>Candidatus Sumerlaeales</taxon>
        <taxon>Candidatus Sumerlaeaceae</taxon>
        <taxon>Candidatus Sumerlaea</taxon>
    </lineage>
</organism>
<dbReference type="PANTHER" id="PTHR11692:SF0">
    <property type="entry name" value="BIFUNCTIONAL PURINE BIOSYNTHESIS PROTEIN ATIC"/>
    <property type="match status" value="1"/>
</dbReference>
<dbReference type="InterPro" id="IPR011607">
    <property type="entry name" value="MGS-like_dom"/>
</dbReference>
<dbReference type="SMART" id="SM00851">
    <property type="entry name" value="MGS"/>
    <property type="match status" value="1"/>
</dbReference>
<proteinExistence type="inferred from homology"/>
<accession>A0A2Z4Y2L9</accession>
<dbReference type="GO" id="GO:0006189">
    <property type="term" value="P:'de novo' IMP biosynthetic process"/>
    <property type="evidence" value="ECO:0007669"/>
    <property type="project" value="UniProtKB-UniRule"/>
</dbReference>
<evidence type="ECO:0000256" key="1">
    <source>
        <dbReference type="ARBA" id="ARBA00004844"/>
    </source>
</evidence>
<gene>
    <name evidence="10" type="primary">purH</name>
    <name evidence="12" type="ORF">BRCON_0527</name>
</gene>
<dbReference type="HAMAP" id="MF_00139">
    <property type="entry name" value="PurH"/>
    <property type="match status" value="1"/>
</dbReference>
<dbReference type="UniPathway" id="UPA00074">
    <property type="reaction ID" value="UER00133"/>
</dbReference>
<feature type="domain" description="MGS-like" evidence="11">
    <location>
        <begin position="1"/>
        <end position="147"/>
    </location>
</feature>
<dbReference type="CDD" id="cd01421">
    <property type="entry name" value="IMPCH"/>
    <property type="match status" value="1"/>
</dbReference>